<protein>
    <submittedName>
        <fullName evidence="10">Menaquinone reductase, molybdopterin-binding-like subunit</fullName>
    </submittedName>
</protein>
<dbReference type="EMBL" id="CP061799">
    <property type="protein sequence ID" value="QTA78533.1"/>
    <property type="molecule type" value="Genomic_DNA"/>
</dbReference>
<dbReference type="RefSeq" id="WP_207690373.1">
    <property type="nucleotide sequence ID" value="NZ_CP061799.1"/>
</dbReference>
<accession>A0A975B4B5</accession>
<dbReference type="Gene3D" id="3.40.228.10">
    <property type="entry name" value="Dimethylsulfoxide Reductase, domain 2"/>
    <property type="match status" value="1"/>
</dbReference>
<dbReference type="Pfam" id="PF00384">
    <property type="entry name" value="Molybdopterin"/>
    <property type="match status" value="1"/>
</dbReference>
<dbReference type="SMART" id="SM00926">
    <property type="entry name" value="Molybdop_Fe4S4"/>
    <property type="match status" value="1"/>
</dbReference>
<evidence type="ECO:0000256" key="2">
    <source>
        <dbReference type="ARBA" id="ARBA00022485"/>
    </source>
</evidence>
<dbReference type="InterPro" id="IPR006656">
    <property type="entry name" value="Mopterin_OxRdtase"/>
</dbReference>
<dbReference type="CDD" id="cd02775">
    <property type="entry name" value="MopB_CT"/>
    <property type="match status" value="1"/>
</dbReference>
<dbReference type="GO" id="GO:0046872">
    <property type="term" value="F:metal ion binding"/>
    <property type="evidence" value="ECO:0007669"/>
    <property type="project" value="UniProtKB-KW"/>
</dbReference>
<evidence type="ECO:0000256" key="7">
    <source>
        <dbReference type="ARBA" id="ARBA00023004"/>
    </source>
</evidence>
<dbReference type="Pfam" id="PF01568">
    <property type="entry name" value="Molydop_binding"/>
    <property type="match status" value="1"/>
</dbReference>
<dbReference type="InterPro" id="IPR006963">
    <property type="entry name" value="Mopterin_OxRdtase_4Fe-4S_dom"/>
</dbReference>
<dbReference type="InterPro" id="IPR050612">
    <property type="entry name" value="Prok_Mopterin_Oxidored"/>
</dbReference>
<keyword evidence="5" id="KW-0732">Signal</keyword>
<keyword evidence="11" id="KW-1185">Reference proteome</keyword>
<keyword evidence="8" id="KW-0411">Iron-sulfur</keyword>
<dbReference type="Gene3D" id="2.20.25.90">
    <property type="entry name" value="ADC-like domains"/>
    <property type="match status" value="1"/>
</dbReference>
<dbReference type="AlphaFoldDB" id="A0A975B4B5"/>
<gene>
    <name evidence="10" type="primary">qrcB</name>
    <name evidence="10" type="ORF">dnl_07570</name>
</gene>
<evidence type="ECO:0000256" key="5">
    <source>
        <dbReference type="ARBA" id="ARBA00022729"/>
    </source>
</evidence>
<dbReference type="KEGG" id="dli:dnl_07570"/>
<dbReference type="Pfam" id="PF04879">
    <property type="entry name" value="Molybdop_Fe4S4"/>
    <property type="match status" value="1"/>
</dbReference>
<dbReference type="Proteomes" id="UP000663720">
    <property type="component" value="Chromosome"/>
</dbReference>
<keyword evidence="2" id="KW-0004">4Fe-4S</keyword>
<keyword evidence="6" id="KW-0560">Oxidoreductase</keyword>
<keyword evidence="7" id="KW-0408">Iron</keyword>
<dbReference type="SUPFAM" id="SSF53706">
    <property type="entry name" value="Formate dehydrogenase/DMSO reductase, domains 1-3"/>
    <property type="match status" value="1"/>
</dbReference>
<evidence type="ECO:0000256" key="6">
    <source>
        <dbReference type="ARBA" id="ARBA00023002"/>
    </source>
</evidence>
<dbReference type="GO" id="GO:0016491">
    <property type="term" value="F:oxidoreductase activity"/>
    <property type="evidence" value="ECO:0007669"/>
    <property type="project" value="UniProtKB-KW"/>
</dbReference>
<evidence type="ECO:0000256" key="3">
    <source>
        <dbReference type="ARBA" id="ARBA00022505"/>
    </source>
</evidence>
<evidence type="ECO:0000256" key="1">
    <source>
        <dbReference type="ARBA" id="ARBA00010312"/>
    </source>
</evidence>
<keyword evidence="3" id="KW-0500">Molybdenum</keyword>
<dbReference type="SUPFAM" id="SSF50692">
    <property type="entry name" value="ADC-like"/>
    <property type="match status" value="1"/>
</dbReference>
<dbReference type="GO" id="GO:0043546">
    <property type="term" value="F:molybdopterin cofactor binding"/>
    <property type="evidence" value="ECO:0007669"/>
    <property type="project" value="InterPro"/>
</dbReference>
<dbReference type="PANTHER" id="PTHR43742">
    <property type="entry name" value="TRIMETHYLAMINE-N-OXIDE REDUCTASE"/>
    <property type="match status" value="1"/>
</dbReference>
<name>A0A975B4B5_9BACT</name>
<dbReference type="Gene3D" id="3.30.2070.10">
    <property type="entry name" value="Formate dehydrogenase/DMSO reductase"/>
    <property type="match status" value="1"/>
</dbReference>
<organism evidence="10 11">
    <name type="scientific">Desulfonema limicola</name>
    <dbReference type="NCBI Taxonomy" id="45656"/>
    <lineage>
        <taxon>Bacteria</taxon>
        <taxon>Pseudomonadati</taxon>
        <taxon>Thermodesulfobacteriota</taxon>
        <taxon>Desulfobacteria</taxon>
        <taxon>Desulfobacterales</taxon>
        <taxon>Desulfococcaceae</taxon>
        <taxon>Desulfonema</taxon>
    </lineage>
</organism>
<reference evidence="10" key="1">
    <citation type="journal article" date="2021" name="Microb. Physiol.">
        <title>Proteogenomic Insights into the Physiology of Marine, Sulfate-Reducing, Filamentous Desulfonema limicola and Desulfonema magnum.</title>
        <authorList>
            <person name="Schnaars V."/>
            <person name="Wohlbrand L."/>
            <person name="Scheve S."/>
            <person name="Hinrichs C."/>
            <person name="Reinhardt R."/>
            <person name="Rabus R."/>
        </authorList>
    </citation>
    <scope>NUCLEOTIDE SEQUENCE</scope>
    <source>
        <strain evidence="10">5ac10</strain>
    </source>
</reference>
<evidence type="ECO:0000313" key="11">
    <source>
        <dbReference type="Proteomes" id="UP000663720"/>
    </source>
</evidence>
<dbReference type="InterPro" id="IPR006657">
    <property type="entry name" value="MoPterin_dinucl-bd_dom"/>
</dbReference>
<dbReference type="Gene3D" id="2.40.40.20">
    <property type="match status" value="1"/>
</dbReference>
<feature type="domain" description="4Fe-4S Mo/W bis-MGD-type" evidence="9">
    <location>
        <begin position="50"/>
        <end position="106"/>
    </location>
</feature>
<proteinExistence type="inferred from homology"/>
<dbReference type="InterPro" id="IPR053557">
    <property type="entry name" value="Molybdopterin-Qrc_component"/>
</dbReference>
<evidence type="ECO:0000256" key="8">
    <source>
        <dbReference type="ARBA" id="ARBA00023014"/>
    </source>
</evidence>
<dbReference type="PANTHER" id="PTHR43742:SF9">
    <property type="entry name" value="TETRATHIONATE REDUCTASE SUBUNIT A"/>
    <property type="match status" value="1"/>
</dbReference>
<dbReference type="Gene3D" id="3.40.50.740">
    <property type="match status" value="1"/>
</dbReference>
<evidence type="ECO:0000259" key="9">
    <source>
        <dbReference type="PROSITE" id="PS51669"/>
    </source>
</evidence>
<dbReference type="PROSITE" id="PS51669">
    <property type="entry name" value="4FE4S_MOW_BIS_MGD"/>
    <property type="match status" value="1"/>
</dbReference>
<keyword evidence="4" id="KW-0479">Metal-binding</keyword>
<evidence type="ECO:0000256" key="4">
    <source>
        <dbReference type="ARBA" id="ARBA00022723"/>
    </source>
</evidence>
<dbReference type="InterPro" id="IPR009010">
    <property type="entry name" value="Asp_de-COase-like_dom_sf"/>
</dbReference>
<comment type="similarity">
    <text evidence="1">Belongs to the prokaryotic molybdopterin-containing oxidoreductase family.</text>
</comment>
<sequence length="752" mass="81422">MKIDRRSFLSLGVGAGAGIALSPLPWKLTDDSSIWTQMWPWTPVPRDGAVNYVNTASTICSGGCGLSVRKIDDRAVKVEGLKGYPGSNGNACIHCMAGIQMLYSPNAVKSPMKRTGKRGEGKWQPISWDEAISETAKKLGELRESGKASTLACILNSDYGTIPALFKQFLNAFGSPNFMRTPSYQDAYEMTLALMHQTDSMAVFDAENADFVLSFGSGIIDGWGSSVRMFKANSSWKEKNVKLVQIEPRLSNTAAKSDQWLPVNPGTELILALGIAHVIITESLYNKDFVEKYAEGFEDWTDNEGNKQKGFKNFVLEGYSPSYAARVTGIEANTIVKLAKDFAGASAPLALCGRGQGTTPGSIHEFMAVHALNALVGNINKKGGIWAMPKPDYIKWEQAKLDDTAREGLKVPRADGAGTEKFPHAKYLLTRLPEVINSAKESPIQALFVSGANPAYTLPDTKAVAKAFASIPFIVSFTSHMDETAEMADIILPNHGHFERYEDIPAPPGYNKPVVGLARPVISPQHNTRHVGDTLIAIAGKLGGTIAESFPWKSYEECLEKTMGENWTSIQESGVITNPDYEAPGWDTAFETSSKKFAFIPGNHNPGNNSLQIPVIEGNDNYRLTLIPYDSMRLAAGPVGNTPFVTKTVSEKVLKGNDICIEINPKTAEKYGLKQGQYAILTTPKGKAKVKTELSPGIMPDIIAMPRGLGHTGIDEYLAGKGININELIGPVEDPASGLDAAWGIKADLVKA</sequence>
<evidence type="ECO:0000313" key="10">
    <source>
        <dbReference type="EMBL" id="QTA78533.1"/>
    </source>
</evidence>
<dbReference type="GO" id="GO:0051539">
    <property type="term" value="F:4 iron, 4 sulfur cluster binding"/>
    <property type="evidence" value="ECO:0007669"/>
    <property type="project" value="UniProtKB-KW"/>
</dbReference>
<dbReference type="NCBIfam" id="NF041783">
    <property type="entry name" value="mnquin_red_QrcB"/>
    <property type="match status" value="1"/>
</dbReference>